<evidence type="ECO:0000313" key="11">
    <source>
        <dbReference type="EMBL" id="MCX8999697.1"/>
    </source>
</evidence>
<feature type="domain" description="UmuC" evidence="8">
    <location>
        <begin position="28"/>
        <end position="152"/>
    </location>
</feature>
<dbReference type="InterPro" id="IPR043128">
    <property type="entry name" value="Rev_trsase/Diguanyl_cyclase"/>
</dbReference>
<accession>A0AAE3SWZ1</accession>
<dbReference type="InterPro" id="IPR045443">
    <property type="entry name" value="DUF6504"/>
</dbReference>
<dbReference type="CDD" id="cd03468">
    <property type="entry name" value="PolY_like"/>
    <property type="match status" value="1"/>
</dbReference>
<comment type="cofactor">
    <cofactor evidence="1">
        <name>Mg(2+)</name>
        <dbReference type="ChEBI" id="CHEBI:18420"/>
    </cofactor>
</comment>
<evidence type="ECO:0000256" key="4">
    <source>
        <dbReference type="ARBA" id="ARBA00012417"/>
    </source>
</evidence>
<comment type="caution">
    <text evidence="11">The sequence shown here is derived from an EMBL/GenBank/DDBJ whole genome shotgun (WGS) entry which is preliminary data.</text>
</comment>
<dbReference type="Proteomes" id="UP001208771">
    <property type="component" value="Unassembled WGS sequence"/>
</dbReference>
<dbReference type="EC" id="2.7.7.7" evidence="4"/>
<evidence type="ECO:0000259" key="8">
    <source>
        <dbReference type="Pfam" id="PF00817"/>
    </source>
</evidence>
<evidence type="ECO:0000256" key="1">
    <source>
        <dbReference type="ARBA" id="ARBA00001946"/>
    </source>
</evidence>
<protein>
    <recommendedName>
        <fullName evidence="4">DNA-directed DNA polymerase</fullName>
        <ecNumber evidence="4">2.7.7.7</ecNumber>
    </recommendedName>
</protein>
<dbReference type="SUPFAM" id="SSF56672">
    <property type="entry name" value="DNA/RNA polymerases"/>
    <property type="match status" value="1"/>
</dbReference>
<evidence type="ECO:0000313" key="12">
    <source>
        <dbReference type="Proteomes" id="UP001208771"/>
    </source>
</evidence>
<dbReference type="Pfam" id="PF20114">
    <property type="entry name" value="DUF6504"/>
    <property type="match status" value="1"/>
</dbReference>
<organism evidence="11 12">
    <name type="scientific">Ectorhizobium quercum</name>
    <dbReference type="NCBI Taxonomy" id="2965071"/>
    <lineage>
        <taxon>Bacteria</taxon>
        <taxon>Pseudomonadati</taxon>
        <taxon>Pseudomonadota</taxon>
        <taxon>Alphaproteobacteria</taxon>
        <taxon>Hyphomicrobiales</taxon>
        <taxon>Rhizobiaceae</taxon>
        <taxon>Ectorhizobium</taxon>
    </lineage>
</organism>
<comment type="catalytic activity">
    <reaction evidence="7">
        <text>DNA(n) + a 2'-deoxyribonucleoside 5'-triphosphate = DNA(n+1) + diphosphate</text>
        <dbReference type="Rhea" id="RHEA:22508"/>
        <dbReference type="Rhea" id="RHEA-COMP:17339"/>
        <dbReference type="Rhea" id="RHEA-COMP:17340"/>
        <dbReference type="ChEBI" id="CHEBI:33019"/>
        <dbReference type="ChEBI" id="CHEBI:61560"/>
        <dbReference type="ChEBI" id="CHEBI:173112"/>
        <dbReference type="EC" id="2.7.7.7"/>
    </reaction>
</comment>
<dbReference type="Gene3D" id="3.40.1170.60">
    <property type="match status" value="1"/>
</dbReference>
<evidence type="ECO:0000259" key="10">
    <source>
        <dbReference type="Pfam" id="PF20114"/>
    </source>
</evidence>
<evidence type="ECO:0000256" key="7">
    <source>
        <dbReference type="ARBA" id="ARBA00049244"/>
    </source>
</evidence>
<keyword evidence="12" id="KW-1185">Reference proteome</keyword>
<dbReference type="Pfam" id="PF11799">
    <property type="entry name" value="IMS_C"/>
    <property type="match status" value="1"/>
</dbReference>
<comment type="subunit">
    <text evidence="3">Monomer.</text>
</comment>
<dbReference type="GO" id="GO:0006281">
    <property type="term" value="P:DNA repair"/>
    <property type="evidence" value="ECO:0007669"/>
    <property type="project" value="InterPro"/>
</dbReference>
<dbReference type="Pfam" id="PF00817">
    <property type="entry name" value="IMS"/>
    <property type="match status" value="1"/>
</dbReference>
<dbReference type="RefSeq" id="WP_306413193.1">
    <property type="nucleotide sequence ID" value="NZ_JANFPI010000010.1"/>
</dbReference>
<evidence type="ECO:0000256" key="3">
    <source>
        <dbReference type="ARBA" id="ARBA00011245"/>
    </source>
</evidence>
<dbReference type="InterPro" id="IPR001126">
    <property type="entry name" value="UmuC"/>
</dbReference>
<comment type="similarity">
    <text evidence="2">Belongs to the DNA polymerase type-Y family.</text>
</comment>
<dbReference type="EMBL" id="JANFPI010000010">
    <property type="protein sequence ID" value="MCX8999697.1"/>
    <property type="molecule type" value="Genomic_DNA"/>
</dbReference>
<dbReference type="InterPro" id="IPR050356">
    <property type="entry name" value="SulA_CellDiv_inhibitor"/>
</dbReference>
<reference evidence="11" key="1">
    <citation type="submission" date="2022-07" db="EMBL/GenBank/DDBJ databases">
        <title>Ectorhizobium quercum gen.nov., sp. nov.</title>
        <authorList>
            <person name="Ma T."/>
            <person name="Li Y."/>
        </authorList>
    </citation>
    <scope>NUCLEOTIDE SEQUENCE</scope>
    <source>
        <strain evidence="11">BDR2-2</strain>
    </source>
</reference>
<evidence type="ECO:0000256" key="2">
    <source>
        <dbReference type="ARBA" id="ARBA00010945"/>
    </source>
</evidence>
<dbReference type="InterPro" id="IPR017961">
    <property type="entry name" value="DNA_pol_Y-fam_little_finger"/>
</dbReference>
<dbReference type="GO" id="GO:0003684">
    <property type="term" value="F:damaged DNA binding"/>
    <property type="evidence" value="ECO:0007669"/>
    <property type="project" value="InterPro"/>
</dbReference>
<gene>
    <name evidence="11" type="ORF">NOF55_21565</name>
</gene>
<dbReference type="Gene3D" id="3.30.70.270">
    <property type="match status" value="1"/>
</dbReference>
<sequence>MMRVVSLYLPRWPTDRLRRQSGDAMLPADKPLVLIGRDGRRRAVTAIDAQAQALGLSVGMALAKAQALVPGLVVMDADKRGDEAALERLALWALRFSPIVMADPPDGLVIDTTGADHLHGGEAVMLTAMVQRFAAAGIEARAAIADTRGAAHAFARFIDKATVVVPSGQTVPLLRRLPLAALRLDARTVAGLRTLGFERIGDLLDQPRAPLTLRFGPDIGRRIDEALGQSAEPIEPVRSPELPQARRVFGEPIGAPETIGRFIGRLVAALCADLETRGLGARRLDLLFTRVDASMQAMRVGLAQPVRDARRLNRLLCDRIEKVDPGFGIETMTLVASATEALEHRQTISSLIEEAEPDVSDLVDVLANRVGECRIYRYAPVASDVPERSAVRVPALSPQTGSGWSGAWPRPPRLLPRPEPIETMALLPDHPPVFFVWRGVRRRVRHADGPERIFGEWWKRDGERNAVRDYFRVEDETGERYWIFRAGDGEDTATGSHDWFLHGVFG</sequence>
<proteinExistence type="inferred from homology"/>
<feature type="domain" description="DNA polymerase Y-family little finger" evidence="9">
    <location>
        <begin position="246"/>
        <end position="334"/>
    </location>
</feature>
<dbReference type="PANTHER" id="PTHR35369">
    <property type="entry name" value="BLR3025 PROTEIN-RELATED"/>
    <property type="match status" value="1"/>
</dbReference>
<dbReference type="AlphaFoldDB" id="A0AAE3SWZ1"/>
<evidence type="ECO:0000256" key="5">
    <source>
        <dbReference type="ARBA" id="ARBA00022763"/>
    </source>
</evidence>
<dbReference type="InterPro" id="IPR043502">
    <property type="entry name" value="DNA/RNA_pol_sf"/>
</dbReference>
<comment type="function">
    <text evidence="6">Poorly processive, error-prone DNA polymerase involved in untargeted mutagenesis. Copies undamaged DNA at stalled replication forks, which arise in vivo from mismatched or misaligned primer ends. These misaligned primers can be extended by PolIV. Exhibits no 3'-5' exonuclease (proofreading) activity. May be involved in translesional synthesis, in conjunction with the beta clamp from PolIII.</text>
</comment>
<keyword evidence="5" id="KW-0227">DNA damage</keyword>
<evidence type="ECO:0000259" key="9">
    <source>
        <dbReference type="Pfam" id="PF11799"/>
    </source>
</evidence>
<dbReference type="PANTHER" id="PTHR35369:SF2">
    <property type="entry name" value="BLR3025 PROTEIN"/>
    <property type="match status" value="1"/>
</dbReference>
<evidence type="ECO:0000256" key="6">
    <source>
        <dbReference type="ARBA" id="ARBA00025589"/>
    </source>
</evidence>
<name>A0AAE3SWZ1_9HYPH</name>
<feature type="domain" description="DUF6504" evidence="10">
    <location>
        <begin position="428"/>
        <end position="503"/>
    </location>
</feature>